<keyword evidence="2" id="KW-1185">Reference proteome</keyword>
<accession>A0ABS7GS77</accession>
<name>A0ABS7GS77_9HYPH</name>
<organism evidence="1 2">
    <name type="scientific">Rhizobium mesosinicum</name>
    <dbReference type="NCBI Taxonomy" id="335017"/>
    <lineage>
        <taxon>Bacteria</taxon>
        <taxon>Pseudomonadati</taxon>
        <taxon>Pseudomonadota</taxon>
        <taxon>Alphaproteobacteria</taxon>
        <taxon>Hyphomicrobiales</taxon>
        <taxon>Rhizobiaceae</taxon>
        <taxon>Rhizobium/Agrobacterium group</taxon>
        <taxon>Rhizobium</taxon>
    </lineage>
</organism>
<dbReference type="EMBL" id="JAEUAK010000003">
    <property type="protein sequence ID" value="MBW9052774.1"/>
    <property type="molecule type" value="Genomic_DNA"/>
</dbReference>
<evidence type="ECO:0000313" key="2">
    <source>
        <dbReference type="Proteomes" id="UP000717752"/>
    </source>
</evidence>
<reference evidence="1 2" key="1">
    <citation type="journal article" date="2021" name="MBio">
        <title>Poor Competitiveness of Bradyrhizobium in Pigeon Pea Root Colonization in Indian Soils.</title>
        <authorList>
            <person name="Chalasani D."/>
            <person name="Basu A."/>
            <person name="Pullabhotla S.V.S.R.N."/>
            <person name="Jorrin B."/>
            <person name="Neal A.L."/>
            <person name="Poole P.S."/>
            <person name="Podile A.R."/>
            <person name="Tkacz A."/>
        </authorList>
    </citation>
    <scope>NUCLEOTIDE SEQUENCE [LARGE SCALE GENOMIC DNA]</scope>
    <source>
        <strain evidence="1 2">HU56</strain>
    </source>
</reference>
<evidence type="ECO:0000313" key="1">
    <source>
        <dbReference type="EMBL" id="MBW9052774.1"/>
    </source>
</evidence>
<comment type="caution">
    <text evidence="1">The sequence shown here is derived from an EMBL/GenBank/DDBJ whole genome shotgun (WGS) entry which is preliminary data.</text>
</comment>
<sequence length="61" mass="7087">MAYQKASVETFYYFGIPLLEEAYRFGEKVLPRLDVSRKCIKTRNFTWSTPFDRGLSTAESA</sequence>
<dbReference type="Proteomes" id="UP000717752">
    <property type="component" value="Unassembled WGS sequence"/>
</dbReference>
<proteinExistence type="predicted"/>
<protein>
    <submittedName>
        <fullName evidence="1">Uncharacterized protein</fullName>
    </submittedName>
</protein>
<gene>
    <name evidence="1" type="ORF">JNB85_10145</name>
</gene>